<proteinExistence type="predicted"/>
<dbReference type="EMBL" id="GGEC01038385">
    <property type="protein sequence ID" value="MBX18869.1"/>
    <property type="molecule type" value="Transcribed_RNA"/>
</dbReference>
<name>A0A2P2LLP4_RHIMU</name>
<organism evidence="1">
    <name type="scientific">Rhizophora mucronata</name>
    <name type="common">Asiatic mangrove</name>
    <dbReference type="NCBI Taxonomy" id="61149"/>
    <lineage>
        <taxon>Eukaryota</taxon>
        <taxon>Viridiplantae</taxon>
        <taxon>Streptophyta</taxon>
        <taxon>Embryophyta</taxon>
        <taxon>Tracheophyta</taxon>
        <taxon>Spermatophyta</taxon>
        <taxon>Magnoliopsida</taxon>
        <taxon>eudicotyledons</taxon>
        <taxon>Gunneridae</taxon>
        <taxon>Pentapetalae</taxon>
        <taxon>rosids</taxon>
        <taxon>fabids</taxon>
        <taxon>Malpighiales</taxon>
        <taxon>Rhizophoraceae</taxon>
        <taxon>Rhizophora</taxon>
    </lineage>
</organism>
<sequence>MKILAQGQRIWVISCQKKQKVVKVSRLDHSCIILCENGA</sequence>
<dbReference type="AlphaFoldDB" id="A0A2P2LLP4"/>
<accession>A0A2P2LLP4</accession>
<reference evidence="1" key="1">
    <citation type="submission" date="2018-02" db="EMBL/GenBank/DDBJ databases">
        <title>Rhizophora mucronata_Transcriptome.</title>
        <authorList>
            <person name="Meera S.P."/>
            <person name="Sreeshan A."/>
            <person name="Augustine A."/>
        </authorList>
    </citation>
    <scope>NUCLEOTIDE SEQUENCE</scope>
    <source>
        <tissue evidence="1">Leaf</tissue>
    </source>
</reference>
<protein>
    <submittedName>
        <fullName evidence="1">Uncharacterized protein</fullName>
    </submittedName>
</protein>
<evidence type="ECO:0000313" key="1">
    <source>
        <dbReference type="EMBL" id="MBX18869.1"/>
    </source>
</evidence>